<evidence type="ECO:0000256" key="2">
    <source>
        <dbReference type="SAM" id="SignalP"/>
    </source>
</evidence>
<reference evidence="3 4" key="1">
    <citation type="submission" date="2018-05" db="EMBL/GenBank/DDBJ databases">
        <title>Draft genome sequence of Streptococcus panodentis CCUG 70867T.</title>
        <authorList>
            <person name="Salva-Serra F."/>
            <person name="Mendez V."/>
            <person name="Jaen-Luchoro D."/>
            <person name="Gonzales-Siles L."/>
            <person name="Karlsson R."/>
            <person name="Engstrom-Jakobsson H."/>
            <person name="Busquets A."/>
            <person name="Gomila M."/>
            <person name="Pineiro-Iglesias B."/>
            <person name="Bennasar-Figueras A."/>
            <person name="Seeger M."/>
            <person name="Moore E."/>
        </authorList>
    </citation>
    <scope>NUCLEOTIDE SEQUENCE [LARGE SCALE GENOMIC DNA]</scope>
    <source>
        <strain evidence="3 4">CCUG 70867</strain>
    </source>
</reference>
<evidence type="ECO:0008006" key="5">
    <source>
        <dbReference type="Google" id="ProtNLM"/>
    </source>
</evidence>
<name>A0ABS5ATE0_9STRE</name>
<organism evidence="3 4">
    <name type="scientific">Streptococcus panodentis</name>
    <dbReference type="NCBI Taxonomy" id="1581472"/>
    <lineage>
        <taxon>Bacteria</taxon>
        <taxon>Bacillati</taxon>
        <taxon>Bacillota</taxon>
        <taxon>Bacilli</taxon>
        <taxon>Lactobacillales</taxon>
        <taxon>Streptococcaceae</taxon>
        <taxon>Streptococcus</taxon>
    </lineage>
</organism>
<dbReference type="EMBL" id="QFAY01000001">
    <property type="protein sequence ID" value="MBP2619835.1"/>
    <property type="molecule type" value="Genomic_DNA"/>
</dbReference>
<evidence type="ECO:0000313" key="4">
    <source>
        <dbReference type="Proteomes" id="UP001519349"/>
    </source>
</evidence>
<proteinExistence type="predicted"/>
<evidence type="ECO:0000313" key="3">
    <source>
        <dbReference type="EMBL" id="MBP2619835.1"/>
    </source>
</evidence>
<dbReference type="Proteomes" id="UP001519349">
    <property type="component" value="Unassembled WGS sequence"/>
</dbReference>
<protein>
    <recommendedName>
        <fullName evidence="5">Glucosyl transferase</fullName>
    </recommendedName>
</protein>
<feature type="region of interest" description="Disordered" evidence="1">
    <location>
        <begin position="37"/>
        <end position="85"/>
    </location>
</feature>
<keyword evidence="4" id="KW-1185">Reference proteome</keyword>
<keyword evidence="2" id="KW-0732">Signal</keyword>
<sequence length="247" mass="28247">MFHKAYSEPSKHKKHWGAIALASAAALAAVLLASGTVQAEDTPNRSGNREIGIYDPDVPDIEDDDSIFDEVQPAPQPQEPSQNAYTGPYYIMDESGQRIRNKIVLYEGQYYGTNRYGVAYKVTDDPAEQIPTDLKNSFYTSPTGNVYYFDEKGQRVTTFFAVDGKQYFFDDYGRLVRNRFVPFWEFYFYIGEDGTPYQDGLYKIGKNYYKFDKMGILAQNTVIDYKGKQYSVNRFGVVNIKDEEVTP</sequence>
<feature type="compositionally biased region" description="Acidic residues" evidence="1">
    <location>
        <begin position="57"/>
        <end position="68"/>
    </location>
</feature>
<accession>A0ABS5ATE0</accession>
<feature type="compositionally biased region" description="Polar residues" evidence="1">
    <location>
        <begin position="37"/>
        <end position="46"/>
    </location>
</feature>
<evidence type="ECO:0000256" key="1">
    <source>
        <dbReference type="SAM" id="MobiDB-lite"/>
    </source>
</evidence>
<dbReference type="SUPFAM" id="SSF69360">
    <property type="entry name" value="Cell wall binding repeat"/>
    <property type="match status" value="1"/>
</dbReference>
<gene>
    <name evidence="3" type="ORF">DHL47_00500</name>
</gene>
<dbReference type="RefSeq" id="WP_128837168.1">
    <property type="nucleotide sequence ID" value="NZ_QFAY01000001.1"/>
</dbReference>
<feature type="signal peptide" evidence="2">
    <location>
        <begin position="1"/>
        <end position="39"/>
    </location>
</feature>
<dbReference type="Gene3D" id="2.10.270.10">
    <property type="entry name" value="Cholin Binding"/>
    <property type="match status" value="1"/>
</dbReference>
<feature type="chain" id="PRO_5045796726" description="Glucosyl transferase" evidence="2">
    <location>
        <begin position="40"/>
        <end position="247"/>
    </location>
</feature>
<comment type="caution">
    <text evidence="3">The sequence shown here is derived from an EMBL/GenBank/DDBJ whole genome shotgun (WGS) entry which is preliminary data.</text>
</comment>